<feature type="domain" description="RNA polymerase sigma-70 region 4" evidence="7">
    <location>
        <begin position="137"/>
        <end position="185"/>
    </location>
</feature>
<dbReference type="InterPro" id="IPR013325">
    <property type="entry name" value="RNA_pol_sigma_r2"/>
</dbReference>
<gene>
    <name evidence="8" type="primary">rpoE</name>
    <name evidence="8" type="ORF">DEVEQU_00883</name>
</gene>
<dbReference type="Gene3D" id="1.10.1740.10">
    <property type="match status" value="1"/>
</dbReference>
<evidence type="ECO:0000259" key="7">
    <source>
        <dbReference type="Pfam" id="PF04545"/>
    </source>
</evidence>
<dbReference type="EMBL" id="UZWD01000014">
    <property type="protein sequence ID" value="VDS03755.1"/>
    <property type="molecule type" value="Genomic_DNA"/>
</dbReference>
<keyword evidence="3" id="KW-0731">Sigma factor</keyword>
<evidence type="ECO:0000256" key="5">
    <source>
        <dbReference type="ARBA" id="ARBA00023163"/>
    </source>
</evidence>
<keyword evidence="9" id="KW-1185">Reference proteome</keyword>
<accession>A0A3S4CQH9</accession>
<evidence type="ECO:0000313" key="9">
    <source>
        <dbReference type="Proteomes" id="UP000268844"/>
    </source>
</evidence>
<dbReference type="GO" id="GO:0006352">
    <property type="term" value="P:DNA-templated transcription initiation"/>
    <property type="evidence" value="ECO:0007669"/>
    <property type="project" value="InterPro"/>
</dbReference>
<evidence type="ECO:0000256" key="2">
    <source>
        <dbReference type="ARBA" id="ARBA00023015"/>
    </source>
</evidence>
<evidence type="ECO:0000256" key="3">
    <source>
        <dbReference type="ARBA" id="ARBA00023082"/>
    </source>
</evidence>
<dbReference type="InterPro" id="IPR007630">
    <property type="entry name" value="RNA_pol_sigma70_r4"/>
</dbReference>
<dbReference type="GO" id="GO:0016987">
    <property type="term" value="F:sigma factor activity"/>
    <property type="evidence" value="ECO:0007669"/>
    <property type="project" value="UniProtKB-KW"/>
</dbReference>
<dbReference type="Pfam" id="PF04545">
    <property type="entry name" value="Sigma70_r4"/>
    <property type="match status" value="1"/>
</dbReference>
<dbReference type="SUPFAM" id="SSF88946">
    <property type="entry name" value="Sigma2 domain of RNA polymerase sigma factors"/>
    <property type="match status" value="1"/>
</dbReference>
<keyword evidence="5" id="KW-0804">Transcription</keyword>
<dbReference type="RefSeq" id="WP_329601441.1">
    <property type="nucleotide sequence ID" value="NZ_JBHTMH010000004.1"/>
</dbReference>
<dbReference type="InterPro" id="IPR013324">
    <property type="entry name" value="RNA_pol_sigma_r3/r4-like"/>
</dbReference>
<dbReference type="InterPro" id="IPR007627">
    <property type="entry name" value="RNA_pol_sigma70_r2"/>
</dbReference>
<evidence type="ECO:0000256" key="4">
    <source>
        <dbReference type="ARBA" id="ARBA00023125"/>
    </source>
</evidence>
<dbReference type="Proteomes" id="UP000268844">
    <property type="component" value="Unassembled WGS sequence"/>
</dbReference>
<keyword evidence="2" id="KW-0805">Transcription regulation</keyword>
<dbReference type="SUPFAM" id="SSF88659">
    <property type="entry name" value="Sigma3 and sigma4 domains of RNA polymerase sigma factors"/>
    <property type="match status" value="1"/>
</dbReference>
<dbReference type="InterPro" id="IPR036388">
    <property type="entry name" value="WH-like_DNA-bd_sf"/>
</dbReference>
<dbReference type="Gene3D" id="1.10.10.10">
    <property type="entry name" value="Winged helix-like DNA-binding domain superfamily/Winged helix DNA-binding domain"/>
    <property type="match status" value="1"/>
</dbReference>
<protein>
    <submittedName>
        <fullName evidence="8">ECF RNA polymerase sigma factor RpoE</fullName>
    </submittedName>
</protein>
<dbReference type="PANTHER" id="PTHR43133:SF62">
    <property type="entry name" value="RNA POLYMERASE SIGMA FACTOR SIGZ"/>
    <property type="match status" value="1"/>
</dbReference>
<dbReference type="InterPro" id="IPR014284">
    <property type="entry name" value="RNA_pol_sigma-70_dom"/>
</dbReference>
<feature type="domain" description="RNA polymerase sigma-70 region 2" evidence="6">
    <location>
        <begin position="35"/>
        <end position="103"/>
    </location>
</feature>
<evidence type="ECO:0000259" key="6">
    <source>
        <dbReference type="Pfam" id="PF04542"/>
    </source>
</evidence>
<evidence type="ECO:0000256" key="1">
    <source>
        <dbReference type="ARBA" id="ARBA00010641"/>
    </source>
</evidence>
<evidence type="ECO:0000313" key="8">
    <source>
        <dbReference type="EMBL" id="VDS03755.1"/>
    </source>
</evidence>
<dbReference type="Pfam" id="PF04542">
    <property type="entry name" value="Sigma70_r2"/>
    <property type="match status" value="1"/>
</dbReference>
<dbReference type="PANTHER" id="PTHR43133">
    <property type="entry name" value="RNA POLYMERASE ECF-TYPE SIGMA FACTO"/>
    <property type="match status" value="1"/>
</dbReference>
<dbReference type="InterPro" id="IPR039425">
    <property type="entry name" value="RNA_pol_sigma-70-like"/>
</dbReference>
<comment type="similarity">
    <text evidence="1">Belongs to the sigma-70 factor family. ECF subfamily.</text>
</comment>
<organism evidence="8 9">
    <name type="scientific">Devosia equisanguinis</name>
    <dbReference type="NCBI Taxonomy" id="2490941"/>
    <lineage>
        <taxon>Bacteria</taxon>
        <taxon>Pseudomonadati</taxon>
        <taxon>Pseudomonadota</taxon>
        <taxon>Alphaproteobacteria</taxon>
        <taxon>Hyphomicrobiales</taxon>
        <taxon>Devosiaceae</taxon>
        <taxon>Devosia</taxon>
    </lineage>
</organism>
<dbReference type="AlphaFoldDB" id="A0A3S4CQH9"/>
<dbReference type="CDD" id="cd06171">
    <property type="entry name" value="Sigma70_r4"/>
    <property type="match status" value="1"/>
</dbReference>
<proteinExistence type="inferred from homology"/>
<name>A0A3S4CQH9_9HYPH</name>
<dbReference type="NCBIfam" id="TIGR02937">
    <property type="entry name" value="sigma70-ECF"/>
    <property type="match status" value="1"/>
</dbReference>
<sequence>MTASKDSGLTPPADDMAPYLVAIAAHADMAAFEALFEQYSPRIRAYMLKLTRNGQAAEDLMQETMLTIWRKAGQFDPARGPASAWIFTIARNIWIDAWRKQRRPEFNPEDPAFVSEPLPDAARVMEDRQSHDALHRALATLPKEQVDLIRLSFFEEASHSTIAKELGLPIGTVKSRIRLAFGRLRTALESLR</sequence>
<dbReference type="GO" id="GO:0003677">
    <property type="term" value="F:DNA binding"/>
    <property type="evidence" value="ECO:0007669"/>
    <property type="project" value="UniProtKB-KW"/>
</dbReference>
<reference evidence="8 9" key="1">
    <citation type="submission" date="2018-12" db="EMBL/GenBank/DDBJ databases">
        <authorList>
            <person name="Criscuolo A."/>
        </authorList>
    </citation>
    <scope>NUCLEOTIDE SEQUENCE [LARGE SCALE GENOMIC DNA]</scope>
    <source>
        <strain evidence="8">ACIP1116281</strain>
    </source>
</reference>
<keyword evidence="4" id="KW-0238">DNA-binding</keyword>